<feature type="compositionally biased region" description="Acidic residues" evidence="1">
    <location>
        <begin position="142"/>
        <end position="155"/>
    </location>
</feature>
<reference evidence="2" key="1">
    <citation type="submission" date="2021-06" db="EMBL/GenBank/DDBJ databases">
        <authorList>
            <person name="Hodson N. C."/>
            <person name="Mongue J. A."/>
            <person name="Jaron S. K."/>
        </authorList>
    </citation>
    <scope>NUCLEOTIDE SEQUENCE</scope>
</reference>
<evidence type="ECO:0000313" key="3">
    <source>
        <dbReference type="Proteomes" id="UP000708208"/>
    </source>
</evidence>
<evidence type="ECO:0000256" key="1">
    <source>
        <dbReference type="SAM" id="MobiDB-lite"/>
    </source>
</evidence>
<organism evidence="2 3">
    <name type="scientific">Allacma fusca</name>
    <dbReference type="NCBI Taxonomy" id="39272"/>
    <lineage>
        <taxon>Eukaryota</taxon>
        <taxon>Metazoa</taxon>
        <taxon>Ecdysozoa</taxon>
        <taxon>Arthropoda</taxon>
        <taxon>Hexapoda</taxon>
        <taxon>Collembola</taxon>
        <taxon>Symphypleona</taxon>
        <taxon>Sminthuridae</taxon>
        <taxon>Allacma</taxon>
    </lineage>
</organism>
<dbReference type="EMBL" id="CAJVCH010570653">
    <property type="protein sequence ID" value="CAG7835520.1"/>
    <property type="molecule type" value="Genomic_DNA"/>
</dbReference>
<protein>
    <recommendedName>
        <fullName evidence="4">DRBM domain-containing protein</fullName>
    </recommendedName>
</protein>
<comment type="caution">
    <text evidence="2">The sequence shown here is derived from an EMBL/GenBank/DDBJ whole genome shotgun (WGS) entry which is preliminary data.</text>
</comment>
<dbReference type="OrthoDB" id="8288574at2759"/>
<gene>
    <name evidence="2" type="ORF">AFUS01_LOCUS44883</name>
</gene>
<keyword evidence="3" id="KW-1185">Reference proteome</keyword>
<dbReference type="AlphaFoldDB" id="A0A8J2MBK2"/>
<feature type="region of interest" description="Disordered" evidence="1">
    <location>
        <begin position="123"/>
        <end position="155"/>
    </location>
</feature>
<sequence>MGTSLRTYGMLPGSRLNPWVYRDLRELCSIEGLASLPTFQRVNAEEFGSDKLFAWKCMIGQAETHGTSDSIFLAKRLAAKAMYEQLTGESYPNDRIATGIGCIQEEQYRQMGIIPVKTCKLGSARSSAPTPGSLTPARSTTAEEEIFEDDYAEEEDDVTIARQQLNTIRI</sequence>
<feature type="compositionally biased region" description="Polar residues" evidence="1">
    <location>
        <begin position="124"/>
        <end position="140"/>
    </location>
</feature>
<evidence type="ECO:0008006" key="4">
    <source>
        <dbReference type="Google" id="ProtNLM"/>
    </source>
</evidence>
<accession>A0A8J2MBK2</accession>
<evidence type="ECO:0000313" key="2">
    <source>
        <dbReference type="EMBL" id="CAG7835520.1"/>
    </source>
</evidence>
<name>A0A8J2MBK2_9HEXA</name>
<proteinExistence type="predicted"/>
<dbReference type="Proteomes" id="UP000708208">
    <property type="component" value="Unassembled WGS sequence"/>
</dbReference>